<reference evidence="1 2" key="1">
    <citation type="submission" date="2020-08" db="EMBL/GenBank/DDBJ databases">
        <title>Genomic Encyclopedia of Type Strains, Phase IV (KMG-V): Genome sequencing to study the core and pangenomes of soil and plant-associated prokaryotes.</title>
        <authorList>
            <person name="Whitman W."/>
        </authorList>
    </citation>
    <scope>NUCLEOTIDE SEQUENCE [LARGE SCALE GENOMIC DNA]</scope>
    <source>
        <strain evidence="1 2">SRMrh-85</strain>
    </source>
</reference>
<name>A0ABR6FPU2_9BURK</name>
<organism evidence="1 2">
    <name type="scientific">Paraburkholderia silvatlantica</name>
    <dbReference type="NCBI Taxonomy" id="321895"/>
    <lineage>
        <taxon>Bacteria</taxon>
        <taxon>Pseudomonadati</taxon>
        <taxon>Pseudomonadota</taxon>
        <taxon>Betaproteobacteria</taxon>
        <taxon>Burkholderiales</taxon>
        <taxon>Burkholderiaceae</taxon>
        <taxon>Paraburkholderia</taxon>
    </lineage>
</organism>
<protein>
    <submittedName>
        <fullName evidence="1">Uncharacterized protein</fullName>
    </submittedName>
</protein>
<evidence type="ECO:0000313" key="2">
    <source>
        <dbReference type="Proteomes" id="UP000533533"/>
    </source>
</evidence>
<dbReference type="RefSeq" id="WP_133253627.1">
    <property type="nucleotide sequence ID" value="NZ_JACHVZ010000008.1"/>
</dbReference>
<accession>A0ABR6FPU2</accession>
<gene>
    <name evidence="1" type="ORF">FHX59_003276</name>
</gene>
<keyword evidence="2" id="KW-1185">Reference proteome</keyword>
<sequence>MHPQRSRNSARSKIQDGDNFNQLQKITCLFTPDLRVVSIPQMQSGKSDPRPAERFTHEITGIFFIDEKLQDTNCFQTYPQTTCISHNLRFTACPKNSAKVGISEEIRRK</sequence>
<dbReference type="EMBL" id="JACHVZ010000008">
    <property type="protein sequence ID" value="MBB2928845.1"/>
    <property type="molecule type" value="Genomic_DNA"/>
</dbReference>
<evidence type="ECO:0000313" key="1">
    <source>
        <dbReference type="EMBL" id="MBB2928845.1"/>
    </source>
</evidence>
<comment type="caution">
    <text evidence="1">The sequence shown here is derived from an EMBL/GenBank/DDBJ whole genome shotgun (WGS) entry which is preliminary data.</text>
</comment>
<proteinExistence type="predicted"/>
<dbReference type="Proteomes" id="UP000533533">
    <property type="component" value="Unassembled WGS sequence"/>
</dbReference>